<accession>A0A518HHJ3</accession>
<dbReference type="AlphaFoldDB" id="A0A518HHJ3"/>
<protein>
    <submittedName>
        <fullName evidence="1">Uncharacterized protein</fullName>
    </submittedName>
</protein>
<proteinExistence type="predicted"/>
<gene>
    <name evidence="1" type="ORF">Enr13x_00960</name>
</gene>
<keyword evidence="2" id="KW-1185">Reference proteome</keyword>
<name>A0A518HHJ3_9BACT</name>
<evidence type="ECO:0000313" key="2">
    <source>
        <dbReference type="Proteomes" id="UP000319004"/>
    </source>
</evidence>
<sequence length="98" mass="10674">MRLSSCGAIKRDAIECISVTVCSAGSQVMDGKKERMLCQCPNGHRLRGDAALIGKTIRCPRCRETFVFGYAIWETLSDAAILKILAEAPTRVGERATV</sequence>
<evidence type="ECO:0000313" key="1">
    <source>
        <dbReference type="EMBL" id="QDV40290.1"/>
    </source>
</evidence>
<reference evidence="1 2" key="1">
    <citation type="submission" date="2019-03" db="EMBL/GenBank/DDBJ databases">
        <title>Deep-cultivation of Planctomycetes and their phenomic and genomic characterization uncovers novel biology.</title>
        <authorList>
            <person name="Wiegand S."/>
            <person name="Jogler M."/>
            <person name="Boedeker C."/>
            <person name="Pinto D."/>
            <person name="Vollmers J."/>
            <person name="Rivas-Marin E."/>
            <person name="Kohn T."/>
            <person name="Peeters S.H."/>
            <person name="Heuer A."/>
            <person name="Rast P."/>
            <person name="Oberbeckmann S."/>
            <person name="Bunk B."/>
            <person name="Jeske O."/>
            <person name="Meyerdierks A."/>
            <person name="Storesund J.E."/>
            <person name="Kallscheuer N."/>
            <person name="Luecker S."/>
            <person name="Lage O.M."/>
            <person name="Pohl T."/>
            <person name="Merkel B.J."/>
            <person name="Hornburger P."/>
            <person name="Mueller R.-W."/>
            <person name="Bruemmer F."/>
            <person name="Labrenz M."/>
            <person name="Spormann A.M."/>
            <person name="Op den Camp H."/>
            <person name="Overmann J."/>
            <person name="Amann R."/>
            <person name="Jetten M.S.M."/>
            <person name="Mascher T."/>
            <person name="Medema M.H."/>
            <person name="Devos D.P."/>
            <person name="Kaster A.-K."/>
            <person name="Ovreas L."/>
            <person name="Rohde M."/>
            <person name="Galperin M.Y."/>
            <person name="Jogler C."/>
        </authorList>
    </citation>
    <scope>NUCLEOTIDE SEQUENCE [LARGE SCALE GENOMIC DNA]</scope>
    <source>
        <strain evidence="1 2">Enr13</strain>
    </source>
</reference>
<dbReference type="Proteomes" id="UP000319004">
    <property type="component" value="Chromosome"/>
</dbReference>
<dbReference type="KEGG" id="snep:Enr13x_00960"/>
<dbReference type="EMBL" id="CP037423">
    <property type="protein sequence ID" value="QDV40290.1"/>
    <property type="molecule type" value="Genomic_DNA"/>
</dbReference>
<organism evidence="1 2">
    <name type="scientific">Stieleria neptunia</name>
    <dbReference type="NCBI Taxonomy" id="2527979"/>
    <lineage>
        <taxon>Bacteria</taxon>
        <taxon>Pseudomonadati</taxon>
        <taxon>Planctomycetota</taxon>
        <taxon>Planctomycetia</taxon>
        <taxon>Pirellulales</taxon>
        <taxon>Pirellulaceae</taxon>
        <taxon>Stieleria</taxon>
    </lineage>
</organism>